<dbReference type="Pfam" id="PF13802">
    <property type="entry name" value="Gal_mutarotas_2"/>
    <property type="match status" value="1"/>
</dbReference>
<evidence type="ECO:0000259" key="9">
    <source>
        <dbReference type="Pfam" id="PF21365"/>
    </source>
</evidence>
<dbReference type="Proteomes" id="UP001497512">
    <property type="component" value="Chromosome 3"/>
</dbReference>
<dbReference type="SUPFAM" id="SSF51011">
    <property type="entry name" value="Glycosyl hydrolase domain"/>
    <property type="match status" value="1"/>
</dbReference>
<dbReference type="PANTHER" id="PTHR22762">
    <property type="entry name" value="ALPHA-GLUCOSIDASE"/>
    <property type="match status" value="1"/>
</dbReference>
<dbReference type="Gene3D" id="2.60.40.1760">
    <property type="entry name" value="glycosyl hydrolase (family 31)"/>
    <property type="match status" value="1"/>
</dbReference>
<evidence type="ECO:0000313" key="10">
    <source>
        <dbReference type="EMBL" id="CAK9219057.1"/>
    </source>
</evidence>
<dbReference type="InterPro" id="IPR000322">
    <property type="entry name" value="Glyco_hydro_31_TIM"/>
</dbReference>
<dbReference type="InterPro" id="IPR030458">
    <property type="entry name" value="Glyco_hydro_31_AS"/>
</dbReference>
<organism evidence="10 11">
    <name type="scientific">Sphagnum troendelagicum</name>
    <dbReference type="NCBI Taxonomy" id="128251"/>
    <lineage>
        <taxon>Eukaryota</taxon>
        <taxon>Viridiplantae</taxon>
        <taxon>Streptophyta</taxon>
        <taxon>Embryophyta</taxon>
        <taxon>Bryophyta</taxon>
        <taxon>Sphagnophytina</taxon>
        <taxon>Sphagnopsida</taxon>
        <taxon>Sphagnales</taxon>
        <taxon>Sphagnaceae</taxon>
        <taxon>Sphagnum</taxon>
    </lineage>
</organism>
<dbReference type="InterPro" id="IPR025887">
    <property type="entry name" value="Glyco_hydro_31_N_dom"/>
</dbReference>
<dbReference type="Gene3D" id="3.20.20.80">
    <property type="entry name" value="Glycosidases"/>
    <property type="match status" value="1"/>
</dbReference>
<comment type="similarity">
    <text evidence="1 6">Belongs to the glycosyl hydrolase 31 family.</text>
</comment>
<dbReference type="CDD" id="cd14752">
    <property type="entry name" value="GH31_N"/>
    <property type="match status" value="1"/>
</dbReference>
<dbReference type="InterPro" id="IPR011013">
    <property type="entry name" value="Gal_mutarotase_sf_dom"/>
</dbReference>
<evidence type="ECO:0000259" key="8">
    <source>
        <dbReference type="Pfam" id="PF13802"/>
    </source>
</evidence>
<proteinExistence type="inferred from homology"/>
<keyword evidence="11" id="KW-1185">Reference proteome</keyword>
<feature type="domain" description="Glycoside hydrolase family 31 TIM barrel" evidence="7">
    <location>
        <begin position="338"/>
        <end position="710"/>
    </location>
</feature>
<keyword evidence="3" id="KW-0325">Glycoprotein</keyword>
<keyword evidence="4 6" id="KW-0326">Glycosidase</keyword>
<accession>A0ABP0UE67</accession>
<protein>
    <recommendedName>
        <fullName evidence="5">Maltase</fullName>
    </recommendedName>
</protein>
<evidence type="ECO:0000256" key="5">
    <source>
        <dbReference type="ARBA" id="ARBA00041343"/>
    </source>
</evidence>
<sequence>MRSEGTVLVSAFLGIVWWVVVAVAAAAAAAATEFSSPPPNSASTLRAEHQGYRVTAVNEFADGSGFVAALELIKPSETYGVDIKQLSMVVRNEEDELLHVHISDSLSPRWEVPQELIQRPVPLSLLHDQNTLLQHHRNLNSQVPESQGELDSTSSGRLLEFSYTSAPFGFSITRISTGEVLFNSTPVAASPLSDDDDHGVIDDIVQSFSFNSMVFKDQYLEISTQIPKTTSLFGLGESTKSKLQITRGRTYTLWATDIGAYNVDIDLYGAFPFYMDVRQGAAGASHGVLLLNSNGMDVDVNEDFLTYHIIGGVLDFYFFAGPSPLSVVDQYTKLIGRPAPMPFWSFGFHQCKWGYKNIDDLRYVIENYRKANIPLETIWNDIDYMDAYKDFTLDPVSYAEPDLKNFVDELHANGQHYILILDPGISVIDQNYSTLLRGLRADIFLKNEFGNNYLAQVWPGPVYFPDFLHPKAQSWWTTEIAEFFKKVPFDGLWIDMNEAANFCSGSDCSFDATAGVPSFDGGCFLHCTTGSTQFDDPPYKIDHMGEYSEIGERSIAMTVKHYTGALEYDAHNLYGLSESIVTNKALKEVTKKRPFILSRSTFVSSGAHAAHWTGDNKATWEDLEYSVASVLNSGIFGVPMVGADICGFAGNATEELCNRWMQLGAFYPFARSHAEILSNPQEPYLWESVAISSRKALGLRYRLLPYIYTLMYEAHTQGFPIARPLFFGFPEDSMTLTVSHQFLLGNGILVSPVLSPGQTSVNAYLPEGVWYNMFDFSKVTSQGAYHMLPAAADEINVHVHEGSVVPMQASALTTAEVRNSPFTLLVALGKDLFTRAHGTLFLDSGDDLEMVLQNGKSTLVTYFVEASTGSGHMTASIIYGSYALQQGWRLHTVQILGIKHMPTKININGEPVSLSAKAVFHPAKLFLEIHGLDLPVGKEFELVWETTSSADILL</sequence>
<dbReference type="InterPro" id="IPR013780">
    <property type="entry name" value="Glyco_hydro_b"/>
</dbReference>
<evidence type="ECO:0000256" key="2">
    <source>
        <dbReference type="ARBA" id="ARBA00022801"/>
    </source>
</evidence>
<dbReference type="Pfam" id="PF01055">
    <property type="entry name" value="Glyco_hydro_31_2nd"/>
    <property type="match status" value="1"/>
</dbReference>
<dbReference type="Pfam" id="PF21365">
    <property type="entry name" value="Glyco_hydro_31_3rd"/>
    <property type="match status" value="1"/>
</dbReference>
<evidence type="ECO:0000256" key="4">
    <source>
        <dbReference type="ARBA" id="ARBA00023295"/>
    </source>
</evidence>
<dbReference type="SUPFAM" id="SSF74650">
    <property type="entry name" value="Galactose mutarotase-like"/>
    <property type="match status" value="1"/>
</dbReference>
<dbReference type="InterPro" id="IPR017853">
    <property type="entry name" value="GH"/>
</dbReference>
<name>A0ABP0UE67_9BRYO</name>
<dbReference type="EMBL" id="OZ019895">
    <property type="protein sequence ID" value="CAK9219057.1"/>
    <property type="molecule type" value="Genomic_DNA"/>
</dbReference>
<feature type="domain" description="Glycoside hydrolase family 31 N-terminal" evidence="8">
    <location>
        <begin position="106"/>
        <end position="299"/>
    </location>
</feature>
<dbReference type="Gene3D" id="2.60.40.1180">
    <property type="entry name" value="Golgi alpha-mannosidase II"/>
    <property type="match status" value="2"/>
</dbReference>
<evidence type="ECO:0000256" key="1">
    <source>
        <dbReference type="ARBA" id="ARBA00007806"/>
    </source>
</evidence>
<evidence type="ECO:0000259" key="7">
    <source>
        <dbReference type="Pfam" id="PF01055"/>
    </source>
</evidence>
<dbReference type="PROSITE" id="PS00129">
    <property type="entry name" value="GLYCOSYL_HYDROL_F31_1"/>
    <property type="match status" value="1"/>
</dbReference>
<evidence type="ECO:0000256" key="3">
    <source>
        <dbReference type="ARBA" id="ARBA00023180"/>
    </source>
</evidence>
<dbReference type="InterPro" id="IPR048395">
    <property type="entry name" value="Glyco_hydro_31_C"/>
</dbReference>
<evidence type="ECO:0000256" key="6">
    <source>
        <dbReference type="RuleBase" id="RU361185"/>
    </source>
</evidence>
<dbReference type="CDD" id="cd06602">
    <property type="entry name" value="GH31_MGAM_SI_GAA"/>
    <property type="match status" value="1"/>
</dbReference>
<evidence type="ECO:0000313" key="11">
    <source>
        <dbReference type="Proteomes" id="UP001497512"/>
    </source>
</evidence>
<dbReference type="PANTHER" id="PTHR22762:SF133">
    <property type="entry name" value="P-TYPE DOMAIN-CONTAINING PROTEIN"/>
    <property type="match status" value="1"/>
</dbReference>
<feature type="domain" description="Glycosyl hydrolase family 31 C-terminal" evidence="9">
    <location>
        <begin position="718"/>
        <end position="805"/>
    </location>
</feature>
<reference evidence="10" key="1">
    <citation type="submission" date="2024-02" db="EMBL/GenBank/DDBJ databases">
        <authorList>
            <consortium name="ELIXIR-Norway"/>
            <consortium name="Elixir Norway"/>
        </authorList>
    </citation>
    <scope>NUCLEOTIDE SEQUENCE</scope>
</reference>
<gene>
    <name evidence="10" type="ORF">CSSPTR1EN2_LOCUS14294</name>
</gene>
<keyword evidence="2 6" id="KW-0378">Hydrolase</keyword>
<dbReference type="SUPFAM" id="SSF51445">
    <property type="entry name" value="(Trans)glycosidases"/>
    <property type="match status" value="1"/>
</dbReference>